<protein>
    <submittedName>
        <fullName evidence="2">Uncharacterized protein</fullName>
    </submittedName>
</protein>
<dbReference type="Proteomes" id="UP001153076">
    <property type="component" value="Unassembled WGS sequence"/>
</dbReference>
<dbReference type="EMBL" id="JAKOGI010001000">
    <property type="protein sequence ID" value="KAJ8428506.1"/>
    <property type="molecule type" value="Genomic_DNA"/>
</dbReference>
<evidence type="ECO:0000313" key="2">
    <source>
        <dbReference type="EMBL" id="KAJ8428506.1"/>
    </source>
</evidence>
<proteinExistence type="predicted"/>
<evidence type="ECO:0000313" key="3">
    <source>
        <dbReference type="Proteomes" id="UP001153076"/>
    </source>
</evidence>
<accession>A0A9Q1H003</accession>
<dbReference type="AlphaFoldDB" id="A0A9Q1H003"/>
<dbReference type="OrthoDB" id="751983at2759"/>
<dbReference type="PANTHER" id="PTHR39104">
    <property type="entry name" value="AMINO ACID-LIGASE"/>
    <property type="match status" value="1"/>
</dbReference>
<comment type="caution">
    <text evidence="2">The sequence shown here is derived from an EMBL/GenBank/DDBJ whole genome shotgun (WGS) entry which is preliminary data.</text>
</comment>
<reference evidence="2" key="1">
    <citation type="submission" date="2022-04" db="EMBL/GenBank/DDBJ databases">
        <title>Carnegiea gigantea Genome sequencing and assembly v2.</title>
        <authorList>
            <person name="Copetti D."/>
            <person name="Sanderson M.J."/>
            <person name="Burquez A."/>
            <person name="Wojciechowski M.F."/>
        </authorList>
    </citation>
    <scope>NUCLEOTIDE SEQUENCE</scope>
    <source>
        <strain evidence="2">SGP5-SGP5p</strain>
        <tissue evidence="2">Aerial part</tissue>
    </source>
</reference>
<keyword evidence="3" id="KW-1185">Reference proteome</keyword>
<name>A0A9Q1H003_9CARY</name>
<sequence length="231" mass="25622">MEEKTESKGRRIKLYCPSATKIAQIMAWEDQKLDLGTIARMFGIEPATLKLNGHFISRGVDLIASSVTWKSLLSFFSSRGMSTGTHGSGALIVDGKLSKCGTKRSHDPAEIECRVSFSDEGTGVGKDSQHEDINSPNYKKPKDNNVCGKASQTVKCSDSGLKRKHWLENVSPFKRSRISGSFSNEISKGDEERGNRSSIMSKLPCGFLQRETIKRVREDEVLITTSCKRTR</sequence>
<feature type="region of interest" description="Disordered" evidence="1">
    <location>
        <begin position="122"/>
        <end position="143"/>
    </location>
</feature>
<organism evidence="2 3">
    <name type="scientific">Carnegiea gigantea</name>
    <dbReference type="NCBI Taxonomy" id="171969"/>
    <lineage>
        <taxon>Eukaryota</taxon>
        <taxon>Viridiplantae</taxon>
        <taxon>Streptophyta</taxon>
        <taxon>Embryophyta</taxon>
        <taxon>Tracheophyta</taxon>
        <taxon>Spermatophyta</taxon>
        <taxon>Magnoliopsida</taxon>
        <taxon>eudicotyledons</taxon>
        <taxon>Gunneridae</taxon>
        <taxon>Pentapetalae</taxon>
        <taxon>Caryophyllales</taxon>
        <taxon>Cactineae</taxon>
        <taxon>Cactaceae</taxon>
        <taxon>Cactoideae</taxon>
        <taxon>Echinocereeae</taxon>
        <taxon>Carnegiea</taxon>
    </lineage>
</organism>
<dbReference type="PANTHER" id="PTHR39104:SF1">
    <property type="entry name" value="AMINO ACID-LIGASE"/>
    <property type="match status" value="1"/>
</dbReference>
<evidence type="ECO:0000256" key="1">
    <source>
        <dbReference type="SAM" id="MobiDB-lite"/>
    </source>
</evidence>
<gene>
    <name evidence="2" type="ORF">Cgig2_029959</name>
</gene>